<protein>
    <recommendedName>
        <fullName evidence="5">beta-galactosidase</fullName>
        <ecNumber evidence="5">3.2.1.23</ecNumber>
    </recommendedName>
</protein>
<gene>
    <name evidence="12" type="ORF">I5M32_13925</name>
</gene>
<dbReference type="SUPFAM" id="SSF74650">
    <property type="entry name" value="Galactose mutarotase-like"/>
    <property type="match status" value="1"/>
</dbReference>
<evidence type="ECO:0000259" key="11">
    <source>
        <dbReference type="Pfam" id="PF02837"/>
    </source>
</evidence>
<evidence type="ECO:0000256" key="2">
    <source>
        <dbReference type="ARBA" id="ARBA00001913"/>
    </source>
</evidence>
<comment type="subunit">
    <text evidence="4">Monomer.</text>
</comment>
<dbReference type="Gene3D" id="2.60.40.10">
    <property type="entry name" value="Immunoglobulins"/>
    <property type="match status" value="1"/>
</dbReference>
<evidence type="ECO:0000256" key="8">
    <source>
        <dbReference type="ARBA" id="ARBA00023295"/>
    </source>
</evidence>
<evidence type="ECO:0000256" key="7">
    <source>
        <dbReference type="ARBA" id="ARBA00022837"/>
    </source>
</evidence>
<organism evidence="12 13">
    <name type="scientific">Pedobacter segetis</name>
    <dbReference type="NCBI Taxonomy" id="2793069"/>
    <lineage>
        <taxon>Bacteria</taxon>
        <taxon>Pseudomonadati</taxon>
        <taxon>Bacteroidota</taxon>
        <taxon>Sphingobacteriia</taxon>
        <taxon>Sphingobacteriales</taxon>
        <taxon>Sphingobacteriaceae</taxon>
        <taxon>Pedobacter</taxon>
    </lineage>
</organism>
<dbReference type="Pfam" id="PF02836">
    <property type="entry name" value="Glyco_hydro_2_C"/>
    <property type="match status" value="1"/>
</dbReference>
<dbReference type="Proteomes" id="UP000660024">
    <property type="component" value="Unassembled WGS sequence"/>
</dbReference>
<sequence>MLIVFTTLSSDAQQRQYLSGKGPSDAVNWDFKITAGRNSGYWTSIPVPSNWELQGFGYYTYQTDDQDYKTNPEIGFYKHTFSLPDTKNKYVRLVFDGSMTDTKVTINGKPAGEVHQGGVTQFSYNISDLVKEGENLIEVEVSKPSKNTSIERSERSADFWLFGGIFRPVYIDILPVSHIERIALNAKMDGSLKIDAFLNQAQSGQSLTAQVYTIDGKAIGKPFSIKMGSSLESAALQSKISNVKAWSPEFPSLYNLKLSLMQGGKTIHTIMQRFGFRTFEVRDHDGFYLNGKRILLKGASMHSFRPKTGRSLNPSDNLSDVRMMKDLNFNTVRTPCYPPDVHFLDLCDSIGLMVLDELPGWSSPLKTDIGNVLVKELVIRDVNHPSVVMWGNGNHRAHNAELEDAFLKWDIQQRRPYKNAAKTEPWPGKNPGRFPLINTQYYPTYAELTSRLASDEIVMPNETLHALYDGGGGAGLADYWKAIEDSKIGGGLIIWALYDEGIIRTDEGGRIDNQGNKAPDGIVGPNQEKKGSYNAVKEIWSPVQITTEKLGSTFNGKIDLINKYTFTNLKQCTFEWKYIRFAAPMEASDGYRTLKKGNLIGPDVAPGKNGVLQIPTFADLKQMDALEITAIDPYGQQLWTWRLLPEDKRDYLARFLPNSEGQIVKQDSTDKWLFKSGNVKFKFSENKLGPVAIQVDSTLFPISGIPQIVAEADSGIYDVKPATWHQPTLKKQGGNMVISYQNINGFNNLIWTVMPNGILKLDYDFTLPKGKYYYAGVGFDLPEIAVKSKRWLGEGPYRVYKNRLQGTSMNVWEVNKKENIPGNVYNFPEFEGYFGKWFWARLNLFNNHTIGMATEDDLYLGLLKPNEGKQPENAAIHYPKNSGVYFFNYLTPIGEKWKTPEEIGPAGQLNQINQDLKGTVYLNFYGDKGNAINGYNVEIE</sequence>
<evidence type="ECO:0000259" key="10">
    <source>
        <dbReference type="Pfam" id="PF02836"/>
    </source>
</evidence>
<evidence type="ECO:0000256" key="6">
    <source>
        <dbReference type="ARBA" id="ARBA00022801"/>
    </source>
</evidence>
<keyword evidence="6" id="KW-0378">Hydrolase</keyword>
<dbReference type="PANTHER" id="PTHR46323">
    <property type="entry name" value="BETA-GALACTOSIDASE"/>
    <property type="match status" value="1"/>
</dbReference>
<evidence type="ECO:0000313" key="12">
    <source>
        <dbReference type="EMBL" id="MBK0384063.1"/>
    </source>
</evidence>
<dbReference type="InterPro" id="IPR014718">
    <property type="entry name" value="GH-type_carb-bd"/>
</dbReference>
<evidence type="ECO:0000256" key="4">
    <source>
        <dbReference type="ARBA" id="ARBA00011245"/>
    </source>
</evidence>
<comment type="similarity">
    <text evidence="3">Belongs to the glycosyl hydrolase 2 family.</text>
</comment>
<evidence type="ECO:0000313" key="13">
    <source>
        <dbReference type="Proteomes" id="UP000660024"/>
    </source>
</evidence>
<keyword evidence="7" id="KW-0106">Calcium</keyword>
<proteinExistence type="inferred from homology"/>
<dbReference type="EMBL" id="JAEHFY010000021">
    <property type="protein sequence ID" value="MBK0384063.1"/>
    <property type="molecule type" value="Genomic_DNA"/>
</dbReference>
<feature type="domain" description="Glycoside hydrolase family 2 catalytic" evidence="10">
    <location>
        <begin position="280"/>
        <end position="402"/>
    </location>
</feature>
<keyword evidence="13" id="KW-1185">Reference proteome</keyword>
<dbReference type="SUPFAM" id="SSF49303">
    <property type="entry name" value="beta-Galactosidase/glucuronidase domain"/>
    <property type="match status" value="1"/>
</dbReference>
<dbReference type="SUPFAM" id="SSF49785">
    <property type="entry name" value="Galactose-binding domain-like"/>
    <property type="match status" value="1"/>
</dbReference>
<feature type="domain" description="Glycoside hydrolase family 2 immunoglobulin-like beta-sandwich" evidence="9">
    <location>
        <begin position="178"/>
        <end position="277"/>
    </location>
</feature>
<dbReference type="PANTHER" id="PTHR46323:SF2">
    <property type="entry name" value="BETA-GALACTOSIDASE"/>
    <property type="match status" value="1"/>
</dbReference>
<dbReference type="Gene3D" id="3.20.20.80">
    <property type="entry name" value="Glycosidases"/>
    <property type="match status" value="1"/>
</dbReference>
<dbReference type="InterPro" id="IPR008979">
    <property type="entry name" value="Galactose-bd-like_sf"/>
</dbReference>
<comment type="cofactor">
    <cofactor evidence="2">
        <name>Ca(2+)</name>
        <dbReference type="ChEBI" id="CHEBI:29108"/>
    </cofactor>
</comment>
<dbReference type="InterPro" id="IPR036156">
    <property type="entry name" value="Beta-gal/glucu_dom_sf"/>
</dbReference>
<reference evidence="12 13" key="1">
    <citation type="submission" date="2020-12" db="EMBL/GenBank/DDBJ databases">
        <title>Bacterial novel species Pedobacter sp. SD-b isolated from soil.</title>
        <authorList>
            <person name="Jung H.-Y."/>
        </authorList>
    </citation>
    <scope>NUCLEOTIDE SEQUENCE [LARGE SCALE GENOMIC DNA]</scope>
    <source>
        <strain evidence="12 13">SD-b</strain>
    </source>
</reference>
<dbReference type="InterPro" id="IPR013783">
    <property type="entry name" value="Ig-like_fold"/>
</dbReference>
<keyword evidence="8" id="KW-0326">Glycosidase</keyword>
<evidence type="ECO:0000256" key="5">
    <source>
        <dbReference type="ARBA" id="ARBA00012756"/>
    </source>
</evidence>
<comment type="caution">
    <text evidence="12">The sequence shown here is derived from an EMBL/GenBank/DDBJ whole genome shotgun (WGS) entry which is preliminary data.</text>
</comment>
<dbReference type="EC" id="3.2.1.23" evidence="5"/>
<dbReference type="Gene3D" id="2.60.120.260">
    <property type="entry name" value="Galactose-binding domain-like"/>
    <property type="match status" value="1"/>
</dbReference>
<evidence type="ECO:0000256" key="3">
    <source>
        <dbReference type="ARBA" id="ARBA00007401"/>
    </source>
</evidence>
<dbReference type="InterPro" id="IPR011013">
    <property type="entry name" value="Gal_mutarotase_sf_dom"/>
</dbReference>
<feature type="domain" description="Glycosyl hydrolases family 2 sugar binding" evidence="11">
    <location>
        <begin position="44"/>
        <end position="171"/>
    </location>
</feature>
<dbReference type="InterPro" id="IPR050347">
    <property type="entry name" value="Bact_Beta-galactosidase"/>
</dbReference>
<dbReference type="SUPFAM" id="SSF51445">
    <property type="entry name" value="(Trans)glycosidases"/>
    <property type="match status" value="1"/>
</dbReference>
<accession>A0ABS1BMD6</accession>
<comment type="catalytic activity">
    <reaction evidence="1">
        <text>Hydrolysis of terminal non-reducing beta-D-galactose residues in beta-D-galactosides.</text>
        <dbReference type="EC" id="3.2.1.23"/>
    </reaction>
</comment>
<dbReference type="Gene3D" id="2.70.98.10">
    <property type="match status" value="1"/>
</dbReference>
<dbReference type="InterPro" id="IPR006103">
    <property type="entry name" value="Glyco_hydro_2_cat"/>
</dbReference>
<evidence type="ECO:0000256" key="1">
    <source>
        <dbReference type="ARBA" id="ARBA00001412"/>
    </source>
</evidence>
<dbReference type="Pfam" id="PF00703">
    <property type="entry name" value="Glyco_hydro_2"/>
    <property type="match status" value="1"/>
</dbReference>
<dbReference type="InterPro" id="IPR006104">
    <property type="entry name" value="Glyco_hydro_2_N"/>
</dbReference>
<name>A0ABS1BMD6_9SPHI</name>
<evidence type="ECO:0000259" key="9">
    <source>
        <dbReference type="Pfam" id="PF00703"/>
    </source>
</evidence>
<dbReference type="InterPro" id="IPR017853">
    <property type="entry name" value="GH"/>
</dbReference>
<dbReference type="InterPro" id="IPR006102">
    <property type="entry name" value="Ig-like_GH2"/>
</dbReference>
<dbReference type="RefSeq" id="WP_200587425.1">
    <property type="nucleotide sequence ID" value="NZ_JAEHFY010000021.1"/>
</dbReference>
<dbReference type="Pfam" id="PF02837">
    <property type="entry name" value="Glyco_hydro_2_N"/>
    <property type="match status" value="1"/>
</dbReference>